<evidence type="ECO:0000256" key="2">
    <source>
        <dbReference type="ARBA" id="ARBA00022723"/>
    </source>
</evidence>
<dbReference type="SMART" id="SM00702">
    <property type="entry name" value="P4Hc"/>
    <property type="match status" value="1"/>
</dbReference>
<gene>
    <name evidence="7" type="ORF">V202x_01930</name>
</gene>
<dbReference type="Proteomes" id="UP000318384">
    <property type="component" value="Chromosome"/>
</dbReference>
<keyword evidence="8" id="KW-1185">Reference proteome</keyword>
<protein>
    <recommendedName>
        <fullName evidence="6">Prolyl 4-hydroxylase alpha subunit domain-containing protein</fullName>
    </recommendedName>
</protein>
<dbReference type="Gene3D" id="2.60.120.620">
    <property type="entry name" value="q2cbj1_9rhob like domain"/>
    <property type="match status" value="1"/>
</dbReference>
<dbReference type="PANTHER" id="PTHR10869:SF236">
    <property type="entry name" value="PROLYL 4-HYDROXYLASE ALPHA SUBUNIT DOMAIN-CONTAINING PROTEIN"/>
    <property type="match status" value="1"/>
</dbReference>
<evidence type="ECO:0000256" key="1">
    <source>
        <dbReference type="ARBA" id="ARBA00001961"/>
    </source>
</evidence>
<feature type="domain" description="Prolyl 4-hydroxylase alpha subunit" evidence="6">
    <location>
        <begin position="6"/>
        <end position="177"/>
    </location>
</feature>
<proteinExistence type="predicted"/>
<dbReference type="GO" id="GO:0005506">
    <property type="term" value="F:iron ion binding"/>
    <property type="evidence" value="ECO:0007669"/>
    <property type="project" value="InterPro"/>
</dbReference>
<keyword evidence="2" id="KW-0479">Metal-binding</keyword>
<dbReference type="EMBL" id="CP037422">
    <property type="protein sequence ID" value="QDU06850.1"/>
    <property type="molecule type" value="Genomic_DNA"/>
</dbReference>
<dbReference type="PANTHER" id="PTHR10869">
    <property type="entry name" value="PROLYL 4-HYDROXYLASE ALPHA SUBUNIT"/>
    <property type="match status" value="1"/>
</dbReference>
<evidence type="ECO:0000259" key="6">
    <source>
        <dbReference type="SMART" id="SM00702"/>
    </source>
</evidence>
<dbReference type="AlphaFoldDB" id="A0A517WNK9"/>
<dbReference type="InterPro" id="IPR006620">
    <property type="entry name" value="Pro_4_hyd_alph"/>
</dbReference>
<dbReference type="OrthoDB" id="269774at2"/>
<keyword evidence="5" id="KW-0408">Iron</keyword>
<evidence type="ECO:0000256" key="5">
    <source>
        <dbReference type="ARBA" id="ARBA00023004"/>
    </source>
</evidence>
<evidence type="ECO:0000313" key="8">
    <source>
        <dbReference type="Proteomes" id="UP000318384"/>
    </source>
</evidence>
<evidence type="ECO:0000313" key="7">
    <source>
        <dbReference type="EMBL" id="QDU06850.1"/>
    </source>
</evidence>
<sequence length="182" mass="21335">MLEIAKNILVIENFLTSEECINYIEYSEYLGYQAADVDVHGVRKQIKEIRTNERADIESQNTADDLWEKLKHYQLPETELGKAVGLSPFIRFYRYSGQQKFNMHKDGIKRHQGFESRYTMIVYLNTILEGGETAFRTNDLEIKPKEGHCLLFAHELWHTGKPVTCDETKYVLRTDVFYKTSQ</sequence>
<dbReference type="InterPro" id="IPR045054">
    <property type="entry name" value="P4HA-like"/>
</dbReference>
<dbReference type="GO" id="GO:0004656">
    <property type="term" value="F:procollagen-proline 4-dioxygenase activity"/>
    <property type="evidence" value="ECO:0007669"/>
    <property type="project" value="TreeGrafter"/>
</dbReference>
<comment type="cofactor">
    <cofactor evidence="1">
        <name>L-ascorbate</name>
        <dbReference type="ChEBI" id="CHEBI:38290"/>
    </cofactor>
</comment>
<reference evidence="7 8" key="1">
    <citation type="submission" date="2019-03" db="EMBL/GenBank/DDBJ databases">
        <title>Deep-cultivation of Planctomycetes and their phenomic and genomic characterization uncovers novel biology.</title>
        <authorList>
            <person name="Wiegand S."/>
            <person name="Jogler M."/>
            <person name="Boedeker C."/>
            <person name="Pinto D."/>
            <person name="Vollmers J."/>
            <person name="Rivas-Marin E."/>
            <person name="Kohn T."/>
            <person name="Peeters S.H."/>
            <person name="Heuer A."/>
            <person name="Rast P."/>
            <person name="Oberbeckmann S."/>
            <person name="Bunk B."/>
            <person name="Jeske O."/>
            <person name="Meyerdierks A."/>
            <person name="Storesund J.E."/>
            <person name="Kallscheuer N."/>
            <person name="Luecker S."/>
            <person name="Lage O.M."/>
            <person name="Pohl T."/>
            <person name="Merkel B.J."/>
            <person name="Hornburger P."/>
            <person name="Mueller R.-W."/>
            <person name="Bruemmer F."/>
            <person name="Labrenz M."/>
            <person name="Spormann A.M."/>
            <person name="Op den Camp H."/>
            <person name="Overmann J."/>
            <person name="Amann R."/>
            <person name="Jetten M.S.M."/>
            <person name="Mascher T."/>
            <person name="Medema M.H."/>
            <person name="Devos D.P."/>
            <person name="Kaster A.-K."/>
            <person name="Ovreas L."/>
            <person name="Rohde M."/>
            <person name="Galperin M.Y."/>
            <person name="Jogler C."/>
        </authorList>
    </citation>
    <scope>NUCLEOTIDE SEQUENCE [LARGE SCALE GENOMIC DNA]</scope>
    <source>
        <strain evidence="7 8">V202</strain>
    </source>
</reference>
<keyword evidence="4" id="KW-0560">Oxidoreductase</keyword>
<accession>A0A517WNK9</accession>
<evidence type="ECO:0000256" key="3">
    <source>
        <dbReference type="ARBA" id="ARBA00022964"/>
    </source>
</evidence>
<dbReference type="RefSeq" id="WP_145170359.1">
    <property type="nucleotide sequence ID" value="NZ_CP037422.1"/>
</dbReference>
<organism evidence="7 8">
    <name type="scientific">Gimesia aquarii</name>
    <dbReference type="NCBI Taxonomy" id="2527964"/>
    <lineage>
        <taxon>Bacteria</taxon>
        <taxon>Pseudomonadati</taxon>
        <taxon>Planctomycetota</taxon>
        <taxon>Planctomycetia</taxon>
        <taxon>Planctomycetales</taxon>
        <taxon>Planctomycetaceae</taxon>
        <taxon>Gimesia</taxon>
    </lineage>
</organism>
<dbReference type="InterPro" id="IPR044862">
    <property type="entry name" value="Pro_4_hyd_alph_FE2OG_OXY"/>
</dbReference>
<dbReference type="Pfam" id="PF13640">
    <property type="entry name" value="2OG-FeII_Oxy_3"/>
    <property type="match status" value="1"/>
</dbReference>
<evidence type="ECO:0000256" key="4">
    <source>
        <dbReference type="ARBA" id="ARBA00023002"/>
    </source>
</evidence>
<name>A0A517WNK9_9PLAN</name>
<keyword evidence="3" id="KW-0223">Dioxygenase</keyword>
<dbReference type="GO" id="GO:0031418">
    <property type="term" value="F:L-ascorbic acid binding"/>
    <property type="evidence" value="ECO:0007669"/>
    <property type="project" value="InterPro"/>
</dbReference>